<accession>A0A6C0EKX0</accession>
<dbReference type="AlphaFoldDB" id="A0A6C0EKX0"/>
<sequence length="456" mass="50754">MSDQTDCQEGFTALDLLHAQAYADAQIAKMKCTDPEIVEKVCAGNAGGGQCITWNQDNQAMTFPKPESYYINNSCKTDTDCYQGKCVGGKCICQTDSDCIQGSSCLSDPNAPQTKVCAYAPSDVAAGHCLFTNANACLTYGDVPYTCNCGAYGNSPGNCEPKPKKDLKPYLEWHLDKNNQGKCILGNFTLRQWCENPCTRCVKNKSTGKYPPACYSGPNSRGVTDVPPFYYDANKSACYMTKDYCDWYAMDYNKKSCSSNADCPGNDNYCDTRSEQPHCTGPDAKCYLPSGDKLAEFIVGKTLFYMMKKGTTCQKESYQGPEVNKLQDMTKEIGKQFSQTSTIACGMYDKKLIRSRKLVGKDFAGPGINLYTFQKTDDKFVTGFDPDEVEKKYPDCVERHPDGSVFICVDRNEIKGDKNLKRIYLTLNSGDWMSKMIFWGVQLGQMRKKNNISVNK</sequence>
<name>A0A6C0EKX0_9ZZZZ</name>
<protein>
    <submittedName>
        <fullName evidence="1">Uncharacterized protein</fullName>
    </submittedName>
</protein>
<dbReference type="EMBL" id="MN738876">
    <property type="protein sequence ID" value="QHT29311.1"/>
    <property type="molecule type" value="Genomic_DNA"/>
</dbReference>
<organism evidence="1">
    <name type="scientific">viral metagenome</name>
    <dbReference type="NCBI Taxonomy" id="1070528"/>
    <lineage>
        <taxon>unclassified sequences</taxon>
        <taxon>metagenomes</taxon>
        <taxon>organismal metagenomes</taxon>
    </lineage>
</organism>
<proteinExistence type="predicted"/>
<reference evidence="1" key="1">
    <citation type="journal article" date="2020" name="Nature">
        <title>Giant virus diversity and host interactions through global metagenomics.</title>
        <authorList>
            <person name="Schulz F."/>
            <person name="Roux S."/>
            <person name="Paez-Espino D."/>
            <person name="Jungbluth S."/>
            <person name="Walsh D.A."/>
            <person name="Denef V.J."/>
            <person name="McMahon K.D."/>
            <person name="Konstantinidis K.T."/>
            <person name="Eloe-Fadrosh E.A."/>
            <person name="Kyrpides N.C."/>
            <person name="Woyke T."/>
        </authorList>
    </citation>
    <scope>NUCLEOTIDE SEQUENCE</scope>
    <source>
        <strain evidence="1">GVMAG-M-3300005589-24</strain>
    </source>
</reference>
<evidence type="ECO:0000313" key="1">
    <source>
        <dbReference type="EMBL" id="QHT29311.1"/>
    </source>
</evidence>